<protein>
    <submittedName>
        <fullName evidence="2">GNAT family N-acetyltransferase</fullName>
    </submittedName>
</protein>
<proteinExistence type="predicted"/>
<feature type="domain" description="BioF2-like acetyltransferase" evidence="1">
    <location>
        <begin position="193"/>
        <end position="342"/>
    </location>
</feature>
<comment type="caution">
    <text evidence="2">The sequence shown here is derived from an EMBL/GenBank/DDBJ whole genome shotgun (WGS) entry which is preliminary data.</text>
</comment>
<evidence type="ECO:0000313" key="3">
    <source>
        <dbReference type="Proteomes" id="UP001272097"/>
    </source>
</evidence>
<reference evidence="2 3" key="1">
    <citation type="submission" date="2023-08" db="EMBL/GenBank/DDBJ databases">
        <title>Implementing the SeqCode for naming new Mesorhizobium species isolated from Vachellia karroo root nodules.</title>
        <authorList>
            <person name="Van Lill M."/>
        </authorList>
    </citation>
    <scope>NUCLEOTIDE SEQUENCE [LARGE SCALE GENOMIC DNA]</scope>
    <source>
        <strain evidence="2 3">VK3E</strain>
    </source>
</reference>
<dbReference type="InterPro" id="IPR016181">
    <property type="entry name" value="Acyl_CoA_acyltransferase"/>
</dbReference>
<name>A0ABU4WVG1_9HYPH</name>
<keyword evidence="3" id="KW-1185">Reference proteome</keyword>
<dbReference type="InterPro" id="IPR038740">
    <property type="entry name" value="BioF2-like_GNAT_dom"/>
</dbReference>
<accession>A0ABU4WVG1</accession>
<dbReference type="Gene3D" id="3.40.630.30">
    <property type="match status" value="1"/>
</dbReference>
<sequence length="409" mass="44582">MVDAAASFDGNRVAAKEATARSMRADRGRWVASASDGSGLADYVQFCASALFAPAQSASWVSNWATATGADIVVATLLCDGRPALSLALEVVRRGPFRLARFTGGRHANGNFTATDPRFLPAIDGAAIRSMFKAIARARPDIDLISLERLLPDLDGVANPLAALPGFPSPNLALAIDLDGGFDALLSRASGKRKRKKHRSQTRKFEAVGTFRRIEARTREEVDRLLDAFLDMKEARFAKMGIANVFGDKQVRDFFRALFADALTEEKPSFLLHGLDVAGKLRAVTGSSRSGKRLICEFGAIAEDDIAFTSPGDFLFFDNIQEACDLGFDVYDFSVGDEPYKRLWCDIEIQHFEVLAPLTLKGRALATTMRQGARAKAFIKNNPTVWKLTKMLRRKAAGQAAPVSAEDDN</sequence>
<dbReference type="Proteomes" id="UP001272097">
    <property type="component" value="Unassembled WGS sequence"/>
</dbReference>
<dbReference type="SUPFAM" id="SSF55729">
    <property type="entry name" value="Acyl-CoA N-acyltransferases (Nat)"/>
    <property type="match status" value="1"/>
</dbReference>
<evidence type="ECO:0000313" key="2">
    <source>
        <dbReference type="EMBL" id="MDX8440037.1"/>
    </source>
</evidence>
<dbReference type="EMBL" id="JAVIIS010000012">
    <property type="protein sequence ID" value="MDX8440037.1"/>
    <property type="molecule type" value="Genomic_DNA"/>
</dbReference>
<evidence type="ECO:0000259" key="1">
    <source>
        <dbReference type="Pfam" id="PF13480"/>
    </source>
</evidence>
<dbReference type="Pfam" id="PF13480">
    <property type="entry name" value="Acetyltransf_6"/>
    <property type="match status" value="1"/>
</dbReference>
<organism evidence="2 3">
    <name type="scientific">Mesorhizobium australafricanum</name>
    <dbReference type="NCBI Taxonomy" id="3072311"/>
    <lineage>
        <taxon>Bacteria</taxon>
        <taxon>Pseudomonadati</taxon>
        <taxon>Pseudomonadota</taxon>
        <taxon>Alphaproteobacteria</taxon>
        <taxon>Hyphomicrobiales</taxon>
        <taxon>Phyllobacteriaceae</taxon>
        <taxon>Mesorhizobium</taxon>
    </lineage>
</organism>
<dbReference type="RefSeq" id="WP_320213959.1">
    <property type="nucleotide sequence ID" value="NZ_JAVIIS010000012.1"/>
</dbReference>
<gene>
    <name evidence="2" type="ORF">RFM51_10560</name>
</gene>